<dbReference type="FunFam" id="3.30.420.40:FF:000012">
    <property type="entry name" value="tRNA N6-adenosine threonylcarbamoyltransferase"/>
    <property type="match status" value="1"/>
</dbReference>
<comment type="function">
    <text evidence="7">Required for the formation of a threonylcarbamoyl group on adenosine at position 37 (t(6)A37) in mitochondrial tRNAs that read codons beginning with adenine. Probably involved in the transfer of the threonylcarbamoyl moiety of threonylcarbamoyl-AMP (TC-AMP) to the N6 group of A37. Involved in mitochondrial genome maintenance.</text>
</comment>
<evidence type="ECO:0000256" key="8">
    <source>
        <dbReference type="SAM" id="MobiDB-lite"/>
    </source>
</evidence>
<comment type="catalytic activity">
    <reaction evidence="6 7">
        <text>L-threonylcarbamoyladenylate + adenosine(37) in tRNA = N(6)-L-threonylcarbamoyladenosine(37) in tRNA + AMP + H(+)</text>
        <dbReference type="Rhea" id="RHEA:37059"/>
        <dbReference type="Rhea" id="RHEA-COMP:10162"/>
        <dbReference type="Rhea" id="RHEA-COMP:10163"/>
        <dbReference type="ChEBI" id="CHEBI:15378"/>
        <dbReference type="ChEBI" id="CHEBI:73682"/>
        <dbReference type="ChEBI" id="CHEBI:74411"/>
        <dbReference type="ChEBI" id="CHEBI:74418"/>
        <dbReference type="ChEBI" id="CHEBI:456215"/>
        <dbReference type="EC" id="2.3.1.234"/>
    </reaction>
</comment>
<dbReference type="EC" id="2.3.1.234" evidence="1"/>
<dbReference type="Gene3D" id="3.30.420.40">
    <property type="match status" value="2"/>
</dbReference>
<comment type="similarity">
    <text evidence="7">Belongs to the KAE1 / TsaD family.</text>
</comment>
<organism evidence="10 11">
    <name type="scientific">Dimargaris cristalligena</name>
    <dbReference type="NCBI Taxonomy" id="215637"/>
    <lineage>
        <taxon>Eukaryota</taxon>
        <taxon>Fungi</taxon>
        <taxon>Fungi incertae sedis</taxon>
        <taxon>Zoopagomycota</taxon>
        <taxon>Kickxellomycotina</taxon>
        <taxon>Dimargaritomycetes</taxon>
        <taxon>Dimargaritales</taxon>
        <taxon>Dimargaritaceae</taxon>
        <taxon>Dimargaris</taxon>
    </lineage>
</organism>
<dbReference type="GO" id="GO:0072670">
    <property type="term" value="P:mitochondrial tRNA threonylcarbamoyladenosine modification"/>
    <property type="evidence" value="ECO:0007669"/>
    <property type="project" value="TreeGrafter"/>
</dbReference>
<evidence type="ECO:0000256" key="4">
    <source>
        <dbReference type="ARBA" id="ARBA00022723"/>
    </source>
</evidence>
<dbReference type="InterPro" id="IPR017861">
    <property type="entry name" value="KAE1/TsaD"/>
</dbReference>
<sequence>MPGECGYPSAVENGPANSQPPKSAGAPTVVLGIETSCDDTAAAIIDSHGRILSEVARGQAASHEPKGGIVPVLAVAKHVENMPYVVKEALDQSGLTMADIDAVAVTRGPGISACLSVGFNAAKTLAAVHNKPLIGAHHMEAHALTARLCFPDQIEFPFLSLLISGGHTLLLAVHGVGQYTQLGTTRDDSIGDAFDKVARALQLPWKSGPGGGAGAALEQAAQRGELYESPVAISEESPRSRPSLKIPLRVPMSVNHQVASLDFSFSGLKADVFRRIEAELASHYGQFVFDMAAAFQYTATRHLLQKVKLGLRYCQTELGMAQPRALVCSGGVASNTYIRGQLQDWAAAEKGGGGIPLFCPPPRLCTDNGVMVAWAGYERLRANMVDSYDIGVMPKWPLEDLKNWPNIKPYFR</sequence>
<evidence type="ECO:0000256" key="5">
    <source>
        <dbReference type="ARBA" id="ARBA00023315"/>
    </source>
</evidence>
<keyword evidence="5 7" id="KW-0012">Acyltransferase</keyword>
<dbReference type="GO" id="GO:0006508">
    <property type="term" value="P:proteolysis"/>
    <property type="evidence" value="ECO:0007669"/>
    <property type="project" value="UniProtKB-KW"/>
</dbReference>
<evidence type="ECO:0000256" key="2">
    <source>
        <dbReference type="ARBA" id="ARBA00022679"/>
    </source>
</evidence>
<accession>A0A4P9ZTL4</accession>
<dbReference type="GO" id="GO:0061711">
    <property type="term" value="F:tRNA N(6)-L-threonylcarbamoyladenine synthase activity"/>
    <property type="evidence" value="ECO:0007669"/>
    <property type="project" value="UniProtKB-EC"/>
</dbReference>
<dbReference type="AlphaFoldDB" id="A0A4P9ZTL4"/>
<evidence type="ECO:0000313" key="10">
    <source>
        <dbReference type="EMBL" id="RKP36863.1"/>
    </source>
</evidence>
<keyword evidence="2 7" id="KW-0808">Transferase</keyword>
<feature type="domain" description="Gcp-like" evidence="9">
    <location>
        <begin position="51"/>
        <end position="374"/>
    </location>
</feature>
<evidence type="ECO:0000256" key="1">
    <source>
        <dbReference type="ARBA" id="ARBA00012156"/>
    </source>
</evidence>
<dbReference type="GO" id="GO:0008233">
    <property type="term" value="F:peptidase activity"/>
    <property type="evidence" value="ECO:0007669"/>
    <property type="project" value="UniProtKB-KW"/>
</dbReference>
<dbReference type="PANTHER" id="PTHR11735:SF6">
    <property type="entry name" value="TRNA N6-ADENOSINE THREONYLCARBAMOYLTRANSFERASE, MITOCHONDRIAL"/>
    <property type="match status" value="1"/>
</dbReference>
<comment type="subunit">
    <text evidence="7">Homodimer.</text>
</comment>
<keyword evidence="10" id="KW-0378">Hydrolase</keyword>
<protein>
    <recommendedName>
        <fullName evidence="1">N(6)-L-threonylcarbamoyladenine synthase</fullName>
        <ecNumber evidence="1">2.3.1.234</ecNumber>
    </recommendedName>
</protein>
<keyword evidence="3 7" id="KW-0819">tRNA processing</keyword>
<dbReference type="Proteomes" id="UP000268162">
    <property type="component" value="Unassembled WGS sequence"/>
</dbReference>
<dbReference type="InterPro" id="IPR000905">
    <property type="entry name" value="Gcp-like_dom"/>
</dbReference>
<dbReference type="HAMAP" id="MF_01445">
    <property type="entry name" value="TsaD"/>
    <property type="match status" value="1"/>
</dbReference>
<dbReference type="GO" id="GO:0046872">
    <property type="term" value="F:metal ion binding"/>
    <property type="evidence" value="ECO:0007669"/>
    <property type="project" value="UniProtKB-KW"/>
</dbReference>
<evidence type="ECO:0000256" key="6">
    <source>
        <dbReference type="ARBA" id="ARBA00048117"/>
    </source>
</evidence>
<proteinExistence type="inferred from homology"/>
<dbReference type="InterPro" id="IPR022450">
    <property type="entry name" value="TsaD"/>
</dbReference>
<dbReference type="EMBL" id="ML002583">
    <property type="protein sequence ID" value="RKP36863.1"/>
    <property type="molecule type" value="Genomic_DNA"/>
</dbReference>
<keyword evidence="4 7" id="KW-0479">Metal-binding</keyword>
<dbReference type="NCBIfam" id="TIGR03723">
    <property type="entry name" value="T6A_TsaD_YgjD"/>
    <property type="match status" value="1"/>
</dbReference>
<gene>
    <name evidence="10" type="ORF">BJ085DRAFT_43312</name>
</gene>
<dbReference type="CDD" id="cd24134">
    <property type="entry name" value="ASKHA_NBD_OSGEPL1_QRI7_euk"/>
    <property type="match status" value="1"/>
</dbReference>
<feature type="region of interest" description="Disordered" evidence="8">
    <location>
        <begin position="1"/>
        <end position="27"/>
    </location>
</feature>
<dbReference type="PROSITE" id="PS01016">
    <property type="entry name" value="GLYCOPROTEASE"/>
    <property type="match status" value="1"/>
</dbReference>
<evidence type="ECO:0000313" key="11">
    <source>
        <dbReference type="Proteomes" id="UP000268162"/>
    </source>
</evidence>
<evidence type="ECO:0000256" key="3">
    <source>
        <dbReference type="ARBA" id="ARBA00022694"/>
    </source>
</evidence>
<reference evidence="11" key="1">
    <citation type="journal article" date="2018" name="Nat. Microbiol.">
        <title>Leveraging single-cell genomics to expand the fungal tree of life.</title>
        <authorList>
            <person name="Ahrendt S.R."/>
            <person name="Quandt C.A."/>
            <person name="Ciobanu D."/>
            <person name="Clum A."/>
            <person name="Salamov A."/>
            <person name="Andreopoulos B."/>
            <person name="Cheng J.F."/>
            <person name="Woyke T."/>
            <person name="Pelin A."/>
            <person name="Henrissat B."/>
            <person name="Reynolds N.K."/>
            <person name="Benny G.L."/>
            <person name="Smith M.E."/>
            <person name="James T.Y."/>
            <person name="Grigoriev I.V."/>
        </authorList>
    </citation>
    <scope>NUCLEOTIDE SEQUENCE [LARGE SCALE GENOMIC DNA]</scope>
    <source>
        <strain evidence="11">RSA 468</strain>
    </source>
</reference>
<dbReference type="Pfam" id="PF00814">
    <property type="entry name" value="TsaD"/>
    <property type="match status" value="1"/>
</dbReference>
<dbReference type="STRING" id="215637.A0A4P9ZTL4"/>
<comment type="cofactor">
    <cofactor evidence="7">
        <name>a divalent metal cation</name>
        <dbReference type="ChEBI" id="CHEBI:60240"/>
    </cofactor>
    <text evidence="7">Binds 1 divalent metal cation per subunit.</text>
</comment>
<evidence type="ECO:0000256" key="7">
    <source>
        <dbReference type="HAMAP-Rule" id="MF_03179"/>
    </source>
</evidence>
<dbReference type="PRINTS" id="PR00789">
    <property type="entry name" value="OSIALOPTASE"/>
</dbReference>
<keyword evidence="7" id="KW-0496">Mitochondrion</keyword>
<keyword evidence="11" id="KW-1185">Reference proteome</keyword>
<dbReference type="InterPro" id="IPR043129">
    <property type="entry name" value="ATPase_NBD"/>
</dbReference>
<evidence type="ECO:0000259" key="9">
    <source>
        <dbReference type="Pfam" id="PF00814"/>
    </source>
</evidence>
<comment type="subcellular location">
    <subcellularLocation>
        <location evidence="7">Mitochondrion</location>
    </subcellularLocation>
</comment>
<dbReference type="NCBIfam" id="TIGR00329">
    <property type="entry name" value="gcp_kae1"/>
    <property type="match status" value="1"/>
</dbReference>
<dbReference type="SUPFAM" id="SSF53067">
    <property type="entry name" value="Actin-like ATPase domain"/>
    <property type="match status" value="1"/>
</dbReference>
<dbReference type="PANTHER" id="PTHR11735">
    <property type="entry name" value="TRNA N6-ADENOSINE THREONYLCARBAMOYLTRANSFERASE"/>
    <property type="match status" value="1"/>
</dbReference>
<name>A0A4P9ZTL4_9FUNG</name>
<keyword evidence="10" id="KW-0645">Protease</keyword>
<dbReference type="GO" id="GO:0005739">
    <property type="term" value="C:mitochondrion"/>
    <property type="evidence" value="ECO:0007669"/>
    <property type="project" value="UniProtKB-SubCell"/>
</dbReference>
<dbReference type="InterPro" id="IPR017860">
    <property type="entry name" value="Peptidase_M22_CS"/>
</dbReference>